<dbReference type="OrthoDB" id="3625784at2"/>
<keyword evidence="3" id="KW-1185">Reference proteome</keyword>
<gene>
    <name evidence="2" type="ordered locus">Bcav_3842</name>
</gene>
<dbReference type="eggNOG" id="ENOG5032CKR">
    <property type="taxonomic scope" value="Bacteria"/>
</dbReference>
<dbReference type="STRING" id="471853.Bcav_3842"/>
<feature type="transmembrane region" description="Helical" evidence="1">
    <location>
        <begin position="102"/>
        <end position="123"/>
    </location>
</feature>
<dbReference type="Proteomes" id="UP000007962">
    <property type="component" value="Chromosome"/>
</dbReference>
<proteinExistence type="predicted"/>
<organism evidence="2 3">
    <name type="scientific">Beutenbergia cavernae (strain ATCC BAA-8 / DSM 12333 / CCUG 43141 / JCM 11478 / NBRC 16432 / NCIMB 13614 / HKI 0122)</name>
    <dbReference type="NCBI Taxonomy" id="471853"/>
    <lineage>
        <taxon>Bacteria</taxon>
        <taxon>Bacillati</taxon>
        <taxon>Actinomycetota</taxon>
        <taxon>Actinomycetes</taxon>
        <taxon>Micrococcales</taxon>
        <taxon>Beutenbergiaceae</taxon>
        <taxon>Beutenbergia</taxon>
    </lineage>
</organism>
<reference evidence="2 3" key="1">
    <citation type="journal article" date="2009" name="Stand. Genomic Sci.">
        <title>Complete genome sequence of Beutenbergia cavernae type strain (HKI 0122).</title>
        <authorList>
            <person name="Land M."/>
            <person name="Pukall R."/>
            <person name="Abt B."/>
            <person name="Goker M."/>
            <person name="Rohde M."/>
            <person name="Glavina Del Rio T."/>
            <person name="Tice H."/>
            <person name="Copeland A."/>
            <person name="Cheng J.F."/>
            <person name="Lucas S."/>
            <person name="Chen F."/>
            <person name="Nolan M."/>
            <person name="Bruce D."/>
            <person name="Goodwin L."/>
            <person name="Pitluck S."/>
            <person name="Ivanova N."/>
            <person name="Mavromatis K."/>
            <person name="Ovchinnikova G."/>
            <person name="Pati A."/>
            <person name="Chen A."/>
            <person name="Palaniappan K."/>
            <person name="Hauser L."/>
            <person name="Chang Y.J."/>
            <person name="Jefferies C.C."/>
            <person name="Saunders E."/>
            <person name="Brettin T."/>
            <person name="Detter J.C."/>
            <person name="Han C."/>
            <person name="Chain P."/>
            <person name="Bristow J."/>
            <person name="Eisen J.A."/>
            <person name="Markowitz V."/>
            <person name="Hugenholtz P."/>
            <person name="Kyrpides N.C."/>
            <person name="Klenk H.P."/>
            <person name="Lapidus A."/>
        </authorList>
    </citation>
    <scope>NUCLEOTIDE SEQUENCE [LARGE SCALE GENOMIC DNA]</scope>
    <source>
        <strain evidence="3">ATCC BAA-8 / DSM 12333 / NBRC 16432</strain>
    </source>
</reference>
<dbReference type="RefSeq" id="WP_015884321.1">
    <property type="nucleotide sequence ID" value="NC_012669.1"/>
</dbReference>
<dbReference type="Pfam" id="PF19853">
    <property type="entry name" value="DUF6328"/>
    <property type="match status" value="1"/>
</dbReference>
<sequence>MEDDSETTGRDETRTERADRNWDELLQELRVTQTGTQILTGFLLTLPFQQRFAELSSEQVAIYLCLVGLALLATALVVAPVSIHRVLFQQRRKAEIVDLGSTLARVGLVALALVVTGTALFIFDVVAGRTAGLVAAGAVILLLVVVWVIVPGRLHRGRQA</sequence>
<dbReference type="HOGENOM" id="CLU_087620_0_1_11"/>
<dbReference type="AlphaFoldDB" id="C5C4G0"/>
<evidence type="ECO:0000256" key="1">
    <source>
        <dbReference type="SAM" id="Phobius"/>
    </source>
</evidence>
<name>C5C4G0_BEUC1</name>
<protein>
    <recommendedName>
        <fullName evidence="4">Sodium:proton antiporter</fullName>
    </recommendedName>
</protein>
<evidence type="ECO:0000313" key="2">
    <source>
        <dbReference type="EMBL" id="ACQ82084.1"/>
    </source>
</evidence>
<evidence type="ECO:0000313" key="3">
    <source>
        <dbReference type="Proteomes" id="UP000007962"/>
    </source>
</evidence>
<keyword evidence="1" id="KW-0472">Membrane</keyword>
<keyword evidence="1" id="KW-0812">Transmembrane</keyword>
<keyword evidence="1" id="KW-1133">Transmembrane helix</keyword>
<accession>C5C4G0</accession>
<feature type="transmembrane region" description="Helical" evidence="1">
    <location>
        <begin position="129"/>
        <end position="150"/>
    </location>
</feature>
<feature type="transmembrane region" description="Helical" evidence="1">
    <location>
        <begin position="60"/>
        <end position="81"/>
    </location>
</feature>
<dbReference type="EMBL" id="CP001618">
    <property type="protein sequence ID" value="ACQ82084.1"/>
    <property type="molecule type" value="Genomic_DNA"/>
</dbReference>
<dbReference type="KEGG" id="bcv:Bcav_3842"/>
<dbReference type="InterPro" id="IPR046291">
    <property type="entry name" value="DUF6328"/>
</dbReference>
<evidence type="ECO:0008006" key="4">
    <source>
        <dbReference type="Google" id="ProtNLM"/>
    </source>
</evidence>